<gene>
    <name evidence="3" type="ORF">TTHERM_00151200</name>
</gene>
<organism evidence="3 4">
    <name type="scientific">Tetrahymena thermophila (strain SB210)</name>
    <dbReference type="NCBI Taxonomy" id="312017"/>
    <lineage>
        <taxon>Eukaryota</taxon>
        <taxon>Sar</taxon>
        <taxon>Alveolata</taxon>
        <taxon>Ciliophora</taxon>
        <taxon>Intramacronucleata</taxon>
        <taxon>Oligohymenophorea</taxon>
        <taxon>Hymenostomatida</taxon>
        <taxon>Tetrahymenina</taxon>
        <taxon>Tetrahymenidae</taxon>
        <taxon>Tetrahymena</taxon>
    </lineage>
</organism>
<reference evidence="4" key="1">
    <citation type="journal article" date="2006" name="PLoS Biol.">
        <title>Macronuclear genome sequence of the ciliate Tetrahymena thermophila, a model eukaryote.</title>
        <authorList>
            <person name="Eisen J.A."/>
            <person name="Coyne R.S."/>
            <person name="Wu M."/>
            <person name="Wu D."/>
            <person name="Thiagarajan M."/>
            <person name="Wortman J.R."/>
            <person name="Badger J.H."/>
            <person name="Ren Q."/>
            <person name="Amedeo P."/>
            <person name="Jones K.M."/>
            <person name="Tallon L.J."/>
            <person name="Delcher A.L."/>
            <person name="Salzberg S.L."/>
            <person name="Silva J.C."/>
            <person name="Haas B.J."/>
            <person name="Majoros W.H."/>
            <person name="Farzad M."/>
            <person name="Carlton J.M."/>
            <person name="Smith R.K. Jr."/>
            <person name="Garg J."/>
            <person name="Pearlman R.E."/>
            <person name="Karrer K.M."/>
            <person name="Sun L."/>
            <person name="Manning G."/>
            <person name="Elde N.C."/>
            <person name="Turkewitz A.P."/>
            <person name="Asai D.J."/>
            <person name="Wilkes D.E."/>
            <person name="Wang Y."/>
            <person name="Cai H."/>
            <person name="Collins K."/>
            <person name="Stewart B.A."/>
            <person name="Lee S.R."/>
            <person name="Wilamowska K."/>
            <person name="Weinberg Z."/>
            <person name="Ruzzo W.L."/>
            <person name="Wloga D."/>
            <person name="Gaertig J."/>
            <person name="Frankel J."/>
            <person name="Tsao C.-C."/>
            <person name="Gorovsky M.A."/>
            <person name="Keeling P.J."/>
            <person name="Waller R.F."/>
            <person name="Patron N.J."/>
            <person name="Cherry J.M."/>
            <person name="Stover N.A."/>
            <person name="Krieger C.J."/>
            <person name="del Toro C."/>
            <person name="Ryder H.F."/>
            <person name="Williamson S.C."/>
            <person name="Barbeau R.A."/>
            <person name="Hamilton E.P."/>
            <person name="Orias E."/>
        </authorList>
    </citation>
    <scope>NUCLEOTIDE SEQUENCE [LARGE SCALE GENOMIC DNA]</scope>
    <source>
        <strain evidence="4">SB210</strain>
    </source>
</reference>
<dbReference type="eggNOG" id="ENOG502T2PY">
    <property type="taxonomic scope" value="Eukaryota"/>
</dbReference>
<dbReference type="GeneID" id="7839993"/>
<feature type="coiled-coil region" evidence="1">
    <location>
        <begin position="370"/>
        <end position="428"/>
    </location>
</feature>
<feature type="coiled-coil region" evidence="1">
    <location>
        <begin position="561"/>
        <end position="616"/>
    </location>
</feature>
<keyword evidence="1" id="KW-0175">Coiled coil</keyword>
<name>I7MGF7_TETTS</name>
<dbReference type="RefSeq" id="XP_001021656.2">
    <property type="nucleotide sequence ID" value="XM_001021656.3"/>
</dbReference>
<keyword evidence="4" id="KW-1185">Reference proteome</keyword>
<feature type="coiled-coil region" evidence="1">
    <location>
        <begin position="691"/>
        <end position="718"/>
    </location>
</feature>
<dbReference type="EMBL" id="GG662603">
    <property type="protein sequence ID" value="EAS01410.2"/>
    <property type="molecule type" value="Genomic_DNA"/>
</dbReference>
<accession>I7MGF7</accession>
<evidence type="ECO:0000256" key="2">
    <source>
        <dbReference type="SAM" id="MobiDB-lite"/>
    </source>
</evidence>
<proteinExistence type="predicted"/>
<sequence length="781" mass="91033">MKQQQQSQYFISSAYLPTSADIVSTEATNHQNQNSNKSLNKFSHLNSLIEEFNKEFTQNHTIKNLNLNDSSRYSFMDTLGGNNLPTEPKEAEPKFYKTTTPTNSSQQRININNTQCNQQQINSSSNETTLVKQLQKNETLLNKAYDIINHFRTDLQMEQLTQQINNKIQLFNSNAINGVINSSSTPQNQQNFSQSFINFPQQNQSTIHQSNLCSIGPSSNNLIKKRNKSLCADCTINTTLPTRDIAYQSLNNTTIDLDLQDKLYQSNKNLQDNIIKLNEANKIIKQLQDQDIRNKEQIENYQKQHENMKQKLKMSLKKLKELKDRETQRESEICSIMHNFDNTQLIEEKRELERRLTATIKYNEDLFQNYSNILKINSELQNKILEYEQENLLITEQLKEFRGQMNILKQTEYKVEHLEHNISRIEETSTMTVPELQKKVKQVQDESNQKIEIVGYCIEFIEAQLNRAVGGLQRILQDSSIPLLGMKNYLIFNELSETANLTKGQDMKKIISKLDISQQLQQIIQYICTISYAVVQEQISNAINPLVQSIDRKILLVETVLPKLKNIILKQKAEIKALKQNASMQENDDLSSLFYKNKNQKNQQNQKNEFSKLQANSRQSLSFKKEQFDEFNYLNQENMGDFANINKYQKDQYQLDLINNSMSSNHLFKIHDSPDKKCHDEDLNLKLLQIINNGIKKYEDLSNQMNQLHQKLEITYKNLLQSNISEYHIKGELQKLTDTSINLSKNIELSELYIKKELGIIKAEIDYNLKLQRQMELPKMM</sequence>
<evidence type="ECO:0000313" key="4">
    <source>
        <dbReference type="Proteomes" id="UP000009168"/>
    </source>
</evidence>
<dbReference type="Proteomes" id="UP000009168">
    <property type="component" value="Unassembled WGS sequence"/>
</dbReference>
<feature type="region of interest" description="Disordered" evidence="2">
    <location>
        <begin position="82"/>
        <end position="106"/>
    </location>
</feature>
<dbReference type="InParanoid" id="I7MGF7"/>
<protein>
    <submittedName>
        <fullName evidence="3">Uncharacterized protein</fullName>
    </submittedName>
</protein>
<evidence type="ECO:0000256" key="1">
    <source>
        <dbReference type="SAM" id="Coils"/>
    </source>
</evidence>
<dbReference type="OrthoDB" id="295409at2759"/>
<dbReference type="AlphaFoldDB" id="I7MGF7"/>
<dbReference type="KEGG" id="tet:TTHERM_00151200"/>
<evidence type="ECO:0000313" key="3">
    <source>
        <dbReference type="EMBL" id="EAS01410.2"/>
    </source>
</evidence>
<feature type="coiled-coil region" evidence="1">
    <location>
        <begin position="260"/>
        <end position="329"/>
    </location>
</feature>